<dbReference type="Pfam" id="PF05101">
    <property type="entry name" value="VirB3"/>
    <property type="match status" value="1"/>
</dbReference>
<dbReference type="EMBL" id="JAETYZ010000040">
    <property type="protein sequence ID" value="MBL6236731.1"/>
    <property type="molecule type" value="Genomic_DNA"/>
</dbReference>
<dbReference type="RefSeq" id="WP_001562937.1">
    <property type="nucleotide sequence ID" value="NZ_BRWQ01000040.1"/>
</dbReference>
<evidence type="ECO:0000313" key="7">
    <source>
        <dbReference type="EMBL" id="MDW9353655.1"/>
    </source>
</evidence>
<comment type="subcellular location">
    <subcellularLocation>
        <location evidence="1">Membrane</location>
    </subcellularLocation>
</comment>
<comment type="caution">
    <text evidence="7">The sequence shown here is derived from an EMBL/GenBank/DDBJ whole genome shotgun (WGS) entry which is preliminary data.</text>
</comment>
<evidence type="ECO:0000256" key="2">
    <source>
        <dbReference type="ARBA" id="ARBA00022692"/>
    </source>
</evidence>
<evidence type="ECO:0000256" key="3">
    <source>
        <dbReference type="ARBA" id="ARBA00022989"/>
    </source>
</evidence>
<name>A0AAP6B3D5_ECOLX</name>
<gene>
    <name evidence="6" type="ORF">JNA65_22980</name>
    <name evidence="7" type="ORF">R8G00_30070</name>
</gene>
<sequence>MGETNEILEFDTNNAMNRVAMFAGIPVFALLFLVVIGCILTFSSVWMWGWWGFIVTIPFILAIVGLRIICERDDKAFRRFRFQLRRWKMNRKYGRHLLLTSRNPRWRDKYARRVIQKRILTGK</sequence>
<evidence type="ECO:0000313" key="8">
    <source>
        <dbReference type="Proteomes" id="UP000615017"/>
    </source>
</evidence>
<dbReference type="InterPro" id="IPR007792">
    <property type="entry name" value="T4SS_VirB3/TrbD/AvhB"/>
</dbReference>
<keyword evidence="4 5" id="KW-0472">Membrane</keyword>
<evidence type="ECO:0000313" key="9">
    <source>
        <dbReference type="Proteomes" id="UP001271591"/>
    </source>
</evidence>
<dbReference type="Proteomes" id="UP001271591">
    <property type="component" value="Unassembled WGS sequence"/>
</dbReference>
<reference evidence="7" key="2">
    <citation type="submission" date="2023-10" db="EMBL/GenBank/DDBJ databases">
        <title>Draft Genome Sequence of a Shiga toxin-producing Escherichia coli strain from deer meat showing an IS-element integration in the B-subunit of the Shiga toxin Stx2b gene.</title>
        <authorList>
            <person name="Projahn M."/>
            <person name="Borowiak M."/>
        </authorList>
    </citation>
    <scope>NUCLEOTIDE SEQUENCE</scope>
    <source>
        <strain evidence="7">BfR-EC-18960</strain>
    </source>
</reference>
<organism evidence="7 9">
    <name type="scientific">Escherichia coli</name>
    <dbReference type="NCBI Taxonomy" id="562"/>
    <lineage>
        <taxon>Bacteria</taxon>
        <taxon>Pseudomonadati</taxon>
        <taxon>Pseudomonadota</taxon>
        <taxon>Gammaproteobacteria</taxon>
        <taxon>Enterobacterales</taxon>
        <taxon>Enterobacteriaceae</taxon>
        <taxon>Escherichia</taxon>
    </lineage>
</organism>
<evidence type="ECO:0000256" key="1">
    <source>
        <dbReference type="ARBA" id="ARBA00004370"/>
    </source>
</evidence>
<keyword evidence="2 5" id="KW-0812">Transmembrane</keyword>
<evidence type="ECO:0000256" key="4">
    <source>
        <dbReference type="ARBA" id="ARBA00023136"/>
    </source>
</evidence>
<reference evidence="6 8" key="1">
    <citation type="submission" date="2021-01" db="EMBL/GenBank/DDBJ databases">
        <title>Genomes of Escherichia coli STEC strains from raw meat-based diets for companion animals.</title>
        <authorList>
            <person name="Stevens M.J.A."/>
            <person name="Stephan R."/>
        </authorList>
    </citation>
    <scope>NUCLEOTIDE SEQUENCE [LARGE SCALE GENOMIC DNA]</scope>
    <source>
        <strain evidence="6 8">LSC1-58</strain>
    </source>
</reference>
<feature type="transmembrane region" description="Helical" evidence="5">
    <location>
        <begin position="48"/>
        <end position="70"/>
    </location>
</feature>
<accession>A0AAP6B3D5</accession>
<dbReference type="Proteomes" id="UP000615017">
    <property type="component" value="Unassembled WGS sequence"/>
</dbReference>
<feature type="transmembrane region" description="Helical" evidence="5">
    <location>
        <begin position="20"/>
        <end position="42"/>
    </location>
</feature>
<dbReference type="AlphaFoldDB" id="A0AAP6B3D5"/>
<keyword evidence="3 5" id="KW-1133">Transmembrane helix</keyword>
<proteinExistence type="predicted"/>
<protein>
    <submittedName>
        <fullName evidence="7">VirB3 family type IV secretion system protein</fullName>
    </submittedName>
</protein>
<dbReference type="EMBL" id="JAWPMK010000006">
    <property type="protein sequence ID" value="MDW9353655.1"/>
    <property type="molecule type" value="Genomic_DNA"/>
</dbReference>
<dbReference type="GO" id="GO:0016020">
    <property type="term" value="C:membrane"/>
    <property type="evidence" value="ECO:0007669"/>
    <property type="project" value="UniProtKB-SubCell"/>
</dbReference>
<evidence type="ECO:0000256" key="5">
    <source>
        <dbReference type="SAM" id="Phobius"/>
    </source>
</evidence>
<evidence type="ECO:0000313" key="6">
    <source>
        <dbReference type="EMBL" id="MBL6236731.1"/>
    </source>
</evidence>